<dbReference type="EMBL" id="AP021861">
    <property type="protein sequence ID" value="BBO34778.1"/>
    <property type="molecule type" value="Genomic_DNA"/>
</dbReference>
<feature type="signal peptide" evidence="1">
    <location>
        <begin position="1"/>
        <end position="28"/>
    </location>
</feature>
<accession>A0A5K7XE66</accession>
<gene>
    <name evidence="2" type="ORF">PLANPX_4390</name>
</gene>
<evidence type="ECO:0000256" key="1">
    <source>
        <dbReference type="SAM" id="SignalP"/>
    </source>
</evidence>
<evidence type="ECO:0000313" key="2">
    <source>
        <dbReference type="EMBL" id="BBO34778.1"/>
    </source>
</evidence>
<proteinExistence type="predicted"/>
<reference evidence="3" key="1">
    <citation type="submission" date="2019-10" db="EMBL/GenBank/DDBJ databases">
        <title>Lacipirellula parvula gen. nov., sp. nov., representing a lineage of planctomycetes widespread in freshwater anoxic habitats, and description of the family Lacipirellulaceae.</title>
        <authorList>
            <person name="Dedysh S.N."/>
            <person name="Kulichevskaya I.S."/>
            <person name="Beletsky A.V."/>
            <person name="Rakitin A.L."/>
            <person name="Mardanov A.V."/>
            <person name="Ivanova A.A."/>
            <person name="Saltykova V.X."/>
            <person name="Rijpstra W.I.C."/>
            <person name="Sinninghe Damste J.S."/>
            <person name="Ravin N.V."/>
        </authorList>
    </citation>
    <scope>NUCLEOTIDE SEQUENCE [LARGE SCALE GENOMIC DNA]</scope>
    <source>
        <strain evidence="3">PX69</strain>
    </source>
</reference>
<dbReference type="RefSeq" id="WP_152100287.1">
    <property type="nucleotide sequence ID" value="NZ_AP021861.1"/>
</dbReference>
<keyword evidence="1" id="KW-0732">Signal</keyword>
<dbReference type="Proteomes" id="UP000326837">
    <property type="component" value="Chromosome"/>
</dbReference>
<organism evidence="2 3">
    <name type="scientific">Lacipirellula parvula</name>
    <dbReference type="NCBI Taxonomy" id="2650471"/>
    <lineage>
        <taxon>Bacteria</taxon>
        <taxon>Pseudomonadati</taxon>
        <taxon>Planctomycetota</taxon>
        <taxon>Planctomycetia</taxon>
        <taxon>Pirellulales</taxon>
        <taxon>Lacipirellulaceae</taxon>
        <taxon>Lacipirellula</taxon>
    </lineage>
</organism>
<dbReference type="KEGG" id="lpav:PLANPX_4390"/>
<dbReference type="AlphaFoldDB" id="A0A5K7XE66"/>
<name>A0A5K7XE66_9BACT</name>
<evidence type="ECO:0000313" key="3">
    <source>
        <dbReference type="Proteomes" id="UP000326837"/>
    </source>
</evidence>
<feature type="chain" id="PRO_5025040122" evidence="1">
    <location>
        <begin position="29"/>
        <end position="133"/>
    </location>
</feature>
<protein>
    <submittedName>
        <fullName evidence="2">Uncharacterized protein</fullName>
    </submittedName>
</protein>
<sequence>MKSLRTFGLKLATISALVAFSTGSPAVAQEFDEPAAPEATSTAPDSFYPSTYKRSMEPTIAQQKAMERAAQRMARLDSMRWYGFSASRPTASGMPFTTMYSPAWQQPGGRPFAWYTSSRPIMIYNLGAESVVR</sequence>
<keyword evidence="3" id="KW-1185">Reference proteome</keyword>